<name>A0ABX5QDE0_9MICO</name>
<reference evidence="6 7" key="1">
    <citation type="submission" date="2019-01" db="EMBL/GenBank/DDBJ databases">
        <title>Leucobacter muris sp. nov. isolated from the nose of a laboratory mouse.</title>
        <authorList>
            <person name="Benga L."/>
            <person name="Sproeer C."/>
            <person name="Schumann P."/>
            <person name="Verbarg S."/>
            <person name="Bunk B."/>
            <person name="Engelhardt E."/>
            <person name="Benten P.M."/>
            <person name="Sager M."/>
        </authorList>
    </citation>
    <scope>NUCLEOTIDE SEQUENCE [LARGE SCALE GENOMIC DNA]</scope>
    <source>
        <strain evidence="6 7">DSM 101948</strain>
    </source>
</reference>
<dbReference type="Gene3D" id="3.40.50.300">
    <property type="entry name" value="P-loop containing nucleotide triphosphate hydrolases"/>
    <property type="match status" value="2"/>
</dbReference>
<dbReference type="EMBL" id="CP035037">
    <property type="protein sequence ID" value="QAB17043.1"/>
    <property type="molecule type" value="Genomic_DNA"/>
</dbReference>
<evidence type="ECO:0000256" key="2">
    <source>
        <dbReference type="ARBA" id="ARBA00022448"/>
    </source>
</evidence>
<dbReference type="PANTHER" id="PTHR43776:SF7">
    <property type="entry name" value="D,D-DIPEPTIDE TRANSPORT ATP-BINDING PROTEIN DDPF-RELATED"/>
    <property type="match status" value="1"/>
</dbReference>
<gene>
    <name evidence="6" type="ORF">Leucomu_03135</name>
</gene>
<evidence type="ECO:0000256" key="1">
    <source>
        <dbReference type="ARBA" id="ARBA00005417"/>
    </source>
</evidence>
<dbReference type="Pfam" id="PF00005">
    <property type="entry name" value="ABC_tran"/>
    <property type="match status" value="2"/>
</dbReference>
<feature type="domain" description="ABC transporter" evidence="5">
    <location>
        <begin position="9"/>
        <end position="259"/>
    </location>
</feature>
<organism evidence="6 7">
    <name type="scientific">Leucobacter muris</name>
    <dbReference type="NCBI Taxonomy" id="1935379"/>
    <lineage>
        <taxon>Bacteria</taxon>
        <taxon>Bacillati</taxon>
        <taxon>Actinomycetota</taxon>
        <taxon>Actinomycetes</taxon>
        <taxon>Micrococcales</taxon>
        <taxon>Microbacteriaceae</taxon>
        <taxon>Leucobacter</taxon>
    </lineage>
</organism>
<dbReference type="Pfam" id="PF08352">
    <property type="entry name" value="oligo_HPY"/>
    <property type="match status" value="2"/>
</dbReference>
<proteinExistence type="inferred from homology"/>
<sequence length="532" mass="56987">MNGAAGSGVRVSELEVASSTRRIVAPLDLQVAPGETLAIIGESGSGKSLTARAITGLLPRGIRATGRVAIDGFDYDVAAASADTWRQVRGRRAVLLLQDPFTSLSPVMRCGQQIALTVEARLRAEGAAPDRERLRAEVERRLAEVQLPSRVARQYPSELSGGMRQRVAVAAALAAEPELLIADEPTTALDASTQGEVLDLLRSLQETRSMSLILISHDLGVVEGRADGILVMRDGEVVERGEIERVIRDPQHEYTRALIAANPSLGDAAPPRSLSAAPVLTATGISKYFGATSALTNADIDVAPGEVLAIVGESGSGKSTLARSIAGLEIPDSGEVTLRGRPLPPGRRGRRPDEIQIVFQDPYSTLNPSFTIGQTLEEAVRAGSRRDRTAAELLELVELEPGFATRRPSQLSGGQRQRVAIARALAPNPEVLICDESVSALDVSVQAQILALLTRLRDELGLAILFITHDFGVVGRIADRVVVMRGGEIVERGATERVLRDPQHDYTRMLVAAARHDSMRAPDDPRHPEGLR</sequence>
<dbReference type="Proteomes" id="UP000285768">
    <property type="component" value="Chromosome"/>
</dbReference>
<comment type="similarity">
    <text evidence="1">Belongs to the ABC transporter superfamily.</text>
</comment>
<dbReference type="PANTHER" id="PTHR43776">
    <property type="entry name" value="TRANSPORT ATP-BINDING PROTEIN"/>
    <property type="match status" value="1"/>
</dbReference>
<dbReference type="InterPro" id="IPR017871">
    <property type="entry name" value="ABC_transporter-like_CS"/>
</dbReference>
<evidence type="ECO:0000256" key="3">
    <source>
        <dbReference type="ARBA" id="ARBA00022741"/>
    </source>
</evidence>
<dbReference type="CDD" id="cd03257">
    <property type="entry name" value="ABC_NikE_OppD_transporters"/>
    <property type="match status" value="2"/>
</dbReference>
<dbReference type="InterPro" id="IPR013563">
    <property type="entry name" value="Oligopep_ABC_C"/>
</dbReference>
<dbReference type="SUPFAM" id="SSF52540">
    <property type="entry name" value="P-loop containing nucleoside triphosphate hydrolases"/>
    <property type="match status" value="2"/>
</dbReference>
<evidence type="ECO:0000256" key="4">
    <source>
        <dbReference type="ARBA" id="ARBA00022840"/>
    </source>
</evidence>
<evidence type="ECO:0000313" key="7">
    <source>
        <dbReference type="Proteomes" id="UP000285768"/>
    </source>
</evidence>
<dbReference type="SMART" id="SM00382">
    <property type="entry name" value="AAA"/>
    <property type="match status" value="2"/>
</dbReference>
<evidence type="ECO:0000259" key="5">
    <source>
        <dbReference type="PROSITE" id="PS50893"/>
    </source>
</evidence>
<dbReference type="RefSeq" id="WP_128386311.1">
    <property type="nucleotide sequence ID" value="NZ_CP035037.1"/>
</dbReference>
<dbReference type="InterPro" id="IPR003439">
    <property type="entry name" value="ABC_transporter-like_ATP-bd"/>
</dbReference>
<dbReference type="PROSITE" id="PS00211">
    <property type="entry name" value="ABC_TRANSPORTER_1"/>
    <property type="match status" value="2"/>
</dbReference>
<feature type="domain" description="ABC transporter" evidence="5">
    <location>
        <begin position="280"/>
        <end position="511"/>
    </location>
</feature>
<keyword evidence="3" id="KW-0547">Nucleotide-binding</keyword>
<keyword evidence="2" id="KW-0813">Transport</keyword>
<dbReference type="InterPro" id="IPR027417">
    <property type="entry name" value="P-loop_NTPase"/>
</dbReference>
<dbReference type="GO" id="GO:0005524">
    <property type="term" value="F:ATP binding"/>
    <property type="evidence" value="ECO:0007669"/>
    <property type="project" value="UniProtKB-KW"/>
</dbReference>
<protein>
    <submittedName>
        <fullName evidence="6">ABC transporter ATP-binding protein</fullName>
    </submittedName>
</protein>
<accession>A0ABX5QDE0</accession>
<dbReference type="PROSITE" id="PS50893">
    <property type="entry name" value="ABC_TRANSPORTER_2"/>
    <property type="match status" value="2"/>
</dbReference>
<keyword evidence="4 6" id="KW-0067">ATP-binding</keyword>
<dbReference type="InterPro" id="IPR050319">
    <property type="entry name" value="ABC_transp_ATP-bind"/>
</dbReference>
<dbReference type="InterPro" id="IPR003593">
    <property type="entry name" value="AAA+_ATPase"/>
</dbReference>
<evidence type="ECO:0000313" key="6">
    <source>
        <dbReference type="EMBL" id="QAB17043.1"/>
    </source>
</evidence>
<keyword evidence="7" id="KW-1185">Reference proteome</keyword>